<protein>
    <submittedName>
        <fullName evidence="3">DUF1016 domain-containing protein</fullName>
    </submittedName>
</protein>
<organism evidence="3 4">
    <name type="scientific">Adlercreutzia muris</name>
    <dbReference type="NCBI Taxonomy" id="1796610"/>
    <lineage>
        <taxon>Bacteria</taxon>
        <taxon>Bacillati</taxon>
        <taxon>Actinomycetota</taxon>
        <taxon>Coriobacteriia</taxon>
        <taxon>Eggerthellales</taxon>
        <taxon>Eggerthellaceae</taxon>
        <taxon>Adlercreutzia</taxon>
    </lineage>
</organism>
<accession>A0A7C8BTZ6</accession>
<dbReference type="InterPro" id="IPR053148">
    <property type="entry name" value="PD-DEXK-like_domain"/>
</dbReference>
<feature type="domain" description="YhcG PDDEXK nuclease" evidence="1">
    <location>
        <begin position="192"/>
        <end position="343"/>
    </location>
</feature>
<evidence type="ECO:0000313" key="4">
    <source>
        <dbReference type="Proteomes" id="UP000479639"/>
    </source>
</evidence>
<feature type="domain" description="YhcG N-terminal" evidence="2">
    <location>
        <begin position="31"/>
        <end position="164"/>
    </location>
</feature>
<evidence type="ECO:0000313" key="3">
    <source>
        <dbReference type="EMBL" id="KAB1651616.1"/>
    </source>
</evidence>
<dbReference type="EMBL" id="WAJS01000001">
    <property type="protein sequence ID" value="KAB1651616.1"/>
    <property type="molecule type" value="Genomic_DNA"/>
</dbReference>
<evidence type="ECO:0000259" key="1">
    <source>
        <dbReference type="Pfam" id="PF06250"/>
    </source>
</evidence>
<dbReference type="InterPro" id="IPR011856">
    <property type="entry name" value="tRNA_endonuc-like_dom_sf"/>
</dbReference>
<dbReference type="Pfam" id="PF17761">
    <property type="entry name" value="DUF1016_N"/>
    <property type="match status" value="1"/>
</dbReference>
<dbReference type="InterPro" id="IPR009362">
    <property type="entry name" value="YhcG_C"/>
</dbReference>
<dbReference type="Pfam" id="PF06250">
    <property type="entry name" value="YhcG_C"/>
    <property type="match status" value="1"/>
</dbReference>
<comment type="caution">
    <text evidence="3">The sequence shown here is derived from an EMBL/GenBank/DDBJ whole genome shotgun (WGS) entry which is preliminary data.</text>
</comment>
<dbReference type="PANTHER" id="PTHR30547:SF5">
    <property type="entry name" value="NUCLEASE YHCG-RELATED"/>
    <property type="match status" value="1"/>
</dbReference>
<dbReference type="AlphaFoldDB" id="A0A7C8BTZ6"/>
<reference evidence="3 4" key="1">
    <citation type="submission" date="2019-09" db="EMBL/GenBank/DDBJ databases">
        <title>Whole genome shotgun sequencing (WGS) of Ellagibacter isourolithinifaciens DSM 104140(T) and Adlercreutzia muris DSM 29508(T).</title>
        <authorList>
            <person name="Stoll D.A."/>
            <person name="Danylec N."/>
            <person name="Huch M."/>
        </authorList>
    </citation>
    <scope>NUCLEOTIDE SEQUENCE [LARGE SCALE GENOMIC DNA]</scope>
    <source>
        <strain evidence="3 4">DSM 29508</strain>
    </source>
</reference>
<gene>
    <name evidence="3" type="ORF">F8D48_00315</name>
</gene>
<dbReference type="Gene3D" id="3.40.1350.10">
    <property type="match status" value="1"/>
</dbReference>
<dbReference type="Proteomes" id="UP000479639">
    <property type="component" value="Unassembled WGS sequence"/>
</dbReference>
<dbReference type="InterPro" id="IPR041527">
    <property type="entry name" value="YhcG_N"/>
</dbReference>
<proteinExistence type="predicted"/>
<evidence type="ECO:0000259" key="2">
    <source>
        <dbReference type="Pfam" id="PF17761"/>
    </source>
</evidence>
<keyword evidence="4" id="KW-1185">Reference proteome</keyword>
<name>A0A7C8BTZ6_9ACTN</name>
<dbReference type="GO" id="GO:0003676">
    <property type="term" value="F:nucleic acid binding"/>
    <property type="evidence" value="ECO:0007669"/>
    <property type="project" value="InterPro"/>
</dbReference>
<sequence>MWSAERIGTSAAWDRFGSKPHPSFEDLVCAVENAVVHTRDSAAQAANKGQLLAYWTVGKMIVVYEQDGSDRAKYGDRTLVKLAKRLTVTLGRGFSRTNLYYMRQFYLTHQIFQTVSGKLFWSHYCELLNVDDDAKRGFYEHETANAGWSVRELRRQMDSMLFERVINAKDSVDAESIKALACEGIAYQRPVDAMKSPVVLEFLDIPDVSAPYEGELQKALLAQIEKFMLELGRGFMFVGSNVRIPVGSDKDYADMVFYCKPLRAYVIIELKTTKFMACAVGQINEYLNYYVTEVNDEYDNPPIGIILCTDKNNVRAEYALGGLNNAIFASTYTLRLPNEEQLIEQVRKTIEANEPKILPVETTIPN</sequence>
<dbReference type="PANTHER" id="PTHR30547">
    <property type="entry name" value="UNCHARACTERIZED PROTEIN YHCG-RELATED"/>
    <property type="match status" value="1"/>
</dbReference>